<organism evidence="1 2">
    <name type="scientific">Virgibacillus sediminis</name>
    <dbReference type="NCBI Taxonomy" id="202260"/>
    <lineage>
        <taxon>Bacteria</taxon>
        <taxon>Bacillati</taxon>
        <taxon>Bacillota</taxon>
        <taxon>Bacilli</taxon>
        <taxon>Bacillales</taxon>
        <taxon>Bacillaceae</taxon>
        <taxon>Virgibacillus</taxon>
    </lineage>
</organism>
<accession>A0ABV7A2M8</accession>
<dbReference type="EMBL" id="JBHRRZ010000003">
    <property type="protein sequence ID" value="MFC2947272.1"/>
    <property type="molecule type" value="Genomic_DNA"/>
</dbReference>
<sequence length="53" mass="6326">MGEQERYKNLLRRVIDETENYKIKSSQELIQTLIKELSNPREEKSIHPQNAVK</sequence>
<gene>
    <name evidence="1" type="ORF">ACFODW_02685</name>
</gene>
<dbReference type="Proteomes" id="UP001595387">
    <property type="component" value="Unassembled WGS sequence"/>
</dbReference>
<evidence type="ECO:0008006" key="3">
    <source>
        <dbReference type="Google" id="ProtNLM"/>
    </source>
</evidence>
<keyword evidence="2" id="KW-1185">Reference proteome</keyword>
<comment type="caution">
    <text evidence="1">The sequence shown here is derived from an EMBL/GenBank/DDBJ whole genome shotgun (WGS) entry which is preliminary data.</text>
</comment>
<name>A0ABV7A2M8_9BACI</name>
<proteinExistence type="predicted"/>
<reference evidence="2" key="1">
    <citation type="journal article" date="2019" name="Int. J. Syst. Evol. Microbiol.">
        <title>The Global Catalogue of Microorganisms (GCM) 10K type strain sequencing project: providing services to taxonomists for standard genome sequencing and annotation.</title>
        <authorList>
            <consortium name="The Broad Institute Genomics Platform"/>
            <consortium name="The Broad Institute Genome Sequencing Center for Infectious Disease"/>
            <person name="Wu L."/>
            <person name="Ma J."/>
        </authorList>
    </citation>
    <scope>NUCLEOTIDE SEQUENCE [LARGE SCALE GENOMIC DNA]</scope>
    <source>
        <strain evidence="2">KCTC 13193</strain>
    </source>
</reference>
<evidence type="ECO:0000313" key="2">
    <source>
        <dbReference type="Proteomes" id="UP001595387"/>
    </source>
</evidence>
<protein>
    <recommendedName>
        <fullName evidence="3">Fur-regulated basic protein FbpA</fullName>
    </recommendedName>
</protein>
<evidence type="ECO:0000313" key="1">
    <source>
        <dbReference type="EMBL" id="MFC2947272.1"/>
    </source>
</evidence>
<dbReference type="RefSeq" id="WP_390302568.1">
    <property type="nucleotide sequence ID" value="NZ_JBHRRZ010000003.1"/>
</dbReference>